<sequence>MQGGLFTSAVLRTAFIVAENELEMSIVSLVGSVVTAFVFSATLALAAEDRSVDWGDLVDPSAKTYEDPYRDLSSQQIEALQTIVRNRAWLNDPTLSEARMADSAAKISAAIEGLAEDRIDADWLIDQRWIVADRREKAATAANPNLDGRTVTLAGYAIPAPVDADGATVVYLVPERGMCSHTPPPNANQMIRARVNSDWNPSTIHQPVRLTGTLSIEETNYSFRIVDGIVPMRASFIMDTTEVETAPVFGSPPQTTNEWATSIAERLRASGQLQDHGTSNAESP</sequence>
<keyword evidence="2" id="KW-1185">Reference proteome</keyword>
<organism evidence="1 2">
    <name type="scientific">Roseovarius albus</name>
    <dbReference type="NCBI Taxonomy" id="1247867"/>
    <lineage>
        <taxon>Bacteria</taxon>
        <taxon>Pseudomonadati</taxon>
        <taxon>Pseudomonadota</taxon>
        <taxon>Alphaproteobacteria</taxon>
        <taxon>Rhodobacterales</taxon>
        <taxon>Roseobacteraceae</taxon>
        <taxon>Roseovarius</taxon>
    </lineage>
</organism>
<proteinExistence type="predicted"/>
<accession>A0A1X6Y8G0</accession>
<gene>
    <name evidence="1" type="ORF">ROA7450_00190</name>
</gene>
<evidence type="ECO:0008006" key="3">
    <source>
        <dbReference type="Google" id="ProtNLM"/>
    </source>
</evidence>
<name>A0A1X6Y8G0_9RHOB</name>
<dbReference type="EMBL" id="FWFX01000001">
    <property type="protein sequence ID" value="SLN13491.1"/>
    <property type="molecule type" value="Genomic_DNA"/>
</dbReference>
<evidence type="ECO:0000313" key="1">
    <source>
        <dbReference type="EMBL" id="SLN13491.1"/>
    </source>
</evidence>
<dbReference type="AlphaFoldDB" id="A0A1X6Y8G0"/>
<dbReference type="Gene3D" id="2.40.50.870">
    <property type="entry name" value="Protein of unknown function (DUF3299)"/>
    <property type="match status" value="1"/>
</dbReference>
<dbReference type="Pfam" id="PF11736">
    <property type="entry name" value="DUF3299"/>
    <property type="match status" value="1"/>
</dbReference>
<evidence type="ECO:0000313" key="2">
    <source>
        <dbReference type="Proteomes" id="UP000193061"/>
    </source>
</evidence>
<protein>
    <recommendedName>
        <fullName evidence="3">DUF3299 domain-containing protein</fullName>
    </recommendedName>
</protein>
<reference evidence="1 2" key="1">
    <citation type="submission" date="2017-03" db="EMBL/GenBank/DDBJ databases">
        <authorList>
            <person name="Afonso C.L."/>
            <person name="Miller P.J."/>
            <person name="Scott M.A."/>
            <person name="Spackman E."/>
            <person name="Goraichik I."/>
            <person name="Dimitrov K.M."/>
            <person name="Suarez D.L."/>
            <person name="Swayne D.E."/>
        </authorList>
    </citation>
    <scope>NUCLEOTIDE SEQUENCE [LARGE SCALE GENOMIC DNA]</scope>
    <source>
        <strain evidence="1 2">CECT 7450</strain>
    </source>
</reference>
<dbReference type="InterPro" id="IPR021727">
    <property type="entry name" value="DUF3299"/>
</dbReference>
<dbReference type="Proteomes" id="UP000193061">
    <property type="component" value="Unassembled WGS sequence"/>
</dbReference>